<evidence type="ECO:0000256" key="7">
    <source>
        <dbReference type="ARBA" id="ARBA00023136"/>
    </source>
</evidence>
<feature type="transmembrane region" description="Helical" evidence="10">
    <location>
        <begin position="264"/>
        <end position="285"/>
    </location>
</feature>
<gene>
    <name evidence="11" type="ORF">SAMN05661010_02854</name>
</gene>
<feature type="region of interest" description="Disordered" evidence="9">
    <location>
        <begin position="478"/>
        <end position="498"/>
    </location>
</feature>
<feature type="transmembrane region" description="Helical" evidence="10">
    <location>
        <begin position="75"/>
        <end position="96"/>
    </location>
</feature>
<feature type="transmembrane region" description="Helical" evidence="10">
    <location>
        <begin position="158"/>
        <end position="178"/>
    </location>
</feature>
<reference evidence="11 12" key="1">
    <citation type="submission" date="2016-10" db="EMBL/GenBank/DDBJ databases">
        <authorList>
            <person name="de Groot N.N."/>
        </authorList>
    </citation>
    <scope>NUCLEOTIDE SEQUENCE [LARGE SCALE GENOMIC DNA]</scope>
    <source>
        <strain evidence="11 12">DSM 14789</strain>
    </source>
</reference>
<dbReference type="STRING" id="119000.SAMN05661010_02854"/>
<dbReference type="PROSITE" id="PS50283">
    <property type="entry name" value="NA_SOLUT_SYMP_3"/>
    <property type="match status" value="1"/>
</dbReference>
<dbReference type="PANTHER" id="PTHR48086:SF7">
    <property type="entry name" value="SODIUM-SOLUTE SYMPORTER-RELATED"/>
    <property type="match status" value="1"/>
</dbReference>
<dbReference type="PANTHER" id="PTHR48086">
    <property type="entry name" value="SODIUM/PROLINE SYMPORTER-RELATED"/>
    <property type="match status" value="1"/>
</dbReference>
<evidence type="ECO:0000256" key="8">
    <source>
        <dbReference type="RuleBase" id="RU362091"/>
    </source>
</evidence>
<dbReference type="InterPro" id="IPR050277">
    <property type="entry name" value="Sodium:Solute_Symporter"/>
</dbReference>
<accession>A0A1G9NTM7</accession>
<keyword evidence="7 10" id="KW-0472">Membrane</keyword>
<evidence type="ECO:0000313" key="12">
    <source>
        <dbReference type="Proteomes" id="UP000198654"/>
    </source>
</evidence>
<feature type="transmembrane region" description="Helical" evidence="10">
    <location>
        <begin position="356"/>
        <end position="376"/>
    </location>
</feature>
<dbReference type="OrthoDB" id="9814523at2"/>
<feature type="transmembrane region" description="Helical" evidence="10">
    <location>
        <begin position="44"/>
        <end position="69"/>
    </location>
</feature>
<proteinExistence type="inferred from homology"/>
<keyword evidence="12" id="KW-1185">Reference proteome</keyword>
<feature type="transmembrane region" description="Helical" evidence="10">
    <location>
        <begin position="6"/>
        <end position="24"/>
    </location>
</feature>
<dbReference type="InterPro" id="IPR001734">
    <property type="entry name" value="Na/solute_symporter"/>
</dbReference>
<dbReference type="InterPro" id="IPR038377">
    <property type="entry name" value="Na/Glc_symporter_sf"/>
</dbReference>
<evidence type="ECO:0000256" key="6">
    <source>
        <dbReference type="ARBA" id="ARBA00022989"/>
    </source>
</evidence>
<dbReference type="EMBL" id="FNGI01000008">
    <property type="protein sequence ID" value="SDL89740.1"/>
    <property type="molecule type" value="Genomic_DNA"/>
</dbReference>
<dbReference type="CDD" id="cd10322">
    <property type="entry name" value="SLC5sbd"/>
    <property type="match status" value="1"/>
</dbReference>
<evidence type="ECO:0000256" key="4">
    <source>
        <dbReference type="ARBA" id="ARBA00022692"/>
    </source>
</evidence>
<keyword evidence="3" id="KW-0813">Transport</keyword>
<evidence type="ECO:0000256" key="9">
    <source>
        <dbReference type="SAM" id="MobiDB-lite"/>
    </source>
</evidence>
<feature type="transmembrane region" description="Helical" evidence="10">
    <location>
        <begin position="185"/>
        <end position="205"/>
    </location>
</feature>
<keyword evidence="6 10" id="KW-1133">Transmembrane helix</keyword>
<dbReference type="Proteomes" id="UP000198654">
    <property type="component" value="Unassembled WGS sequence"/>
</dbReference>
<dbReference type="Gene3D" id="1.20.1730.10">
    <property type="entry name" value="Sodium/glucose cotransporter"/>
    <property type="match status" value="1"/>
</dbReference>
<dbReference type="AlphaFoldDB" id="A0A1G9NTM7"/>
<name>A0A1G9NTM7_9GAMM</name>
<evidence type="ECO:0000256" key="10">
    <source>
        <dbReference type="SAM" id="Phobius"/>
    </source>
</evidence>
<organism evidence="11 12">
    <name type="scientific">Modicisalibacter muralis</name>
    <dbReference type="NCBI Taxonomy" id="119000"/>
    <lineage>
        <taxon>Bacteria</taxon>
        <taxon>Pseudomonadati</taxon>
        <taxon>Pseudomonadota</taxon>
        <taxon>Gammaproteobacteria</taxon>
        <taxon>Oceanospirillales</taxon>
        <taxon>Halomonadaceae</taxon>
        <taxon>Modicisalibacter</taxon>
    </lineage>
</organism>
<comment type="subcellular location">
    <subcellularLocation>
        <location evidence="1">Membrane</location>
        <topology evidence="1">Multi-pass membrane protein</topology>
    </subcellularLocation>
</comment>
<evidence type="ECO:0000256" key="1">
    <source>
        <dbReference type="ARBA" id="ARBA00004141"/>
    </source>
</evidence>
<keyword evidence="4 10" id="KW-0812">Transmembrane</keyword>
<evidence type="ECO:0000256" key="5">
    <source>
        <dbReference type="ARBA" id="ARBA00022847"/>
    </source>
</evidence>
<dbReference type="GO" id="GO:0015293">
    <property type="term" value="F:symporter activity"/>
    <property type="evidence" value="ECO:0007669"/>
    <property type="project" value="UniProtKB-KW"/>
</dbReference>
<evidence type="ECO:0000256" key="3">
    <source>
        <dbReference type="ARBA" id="ARBA00022448"/>
    </source>
</evidence>
<evidence type="ECO:0000313" key="11">
    <source>
        <dbReference type="EMBL" id="SDL89740.1"/>
    </source>
</evidence>
<feature type="transmembrane region" description="Helical" evidence="10">
    <location>
        <begin position="441"/>
        <end position="459"/>
    </location>
</feature>
<feature type="transmembrane region" description="Helical" evidence="10">
    <location>
        <begin position="382"/>
        <end position="402"/>
    </location>
</feature>
<dbReference type="GO" id="GO:0005886">
    <property type="term" value="C:plasma membrane"/>
    <property type="evidence" value="ECO:0007669"/>
    <property type="project" value="TreeGrafter"/>
</dbReference>
<feature type="transmembrane region" description="Helical" evidence="10">
    <location>
        <begin position="409"/>
        <end position="429"/>
    </location>
</feature>
<keyword evidence="5" id="KW-0769">Symport</keyword>
<feature type="transmembrane region" description="Helical" evidence="10">
    <location>
        <begin position="297"/>
        <end position="320"/>
    </location>
</feature>
<dbReference type="RefSeq" id="WP_089729708.1">
    <property type="nucleotide sequence ID" value="NZ_FNGI01000008.1"/>
</dbReference>
<feature type="transmembrane region" description="Helical" evidence="10">
    <location>
        <begin position="225"/>
        <end position="243"/>
    </location>
</feature>
<evidence type="ECO:0000256" key="2">
    <source>
        <dbReference type="ARBA" id="ARBA00006434"/>
    </source>
</evidence>
<dbReference type="Pfam" id="PF00474">
    <property type="entry name" value="SSF"/>
    <property type="match status" value="1"/>
</dbReference>
<feature type="transmembrane region" description="Helical" evidence="10">
    <location>
        <begin position="117"/>
        <end position="146"/>
    </location>
</feature>
<sequence>MNSHIFLGTFFVYIVAMIGFGWWVSRRSRGSGDDFLLGGRSLPLFLTVGTTVATMVGTGSSMGAVGFGYTNGWAGALYGLGGATGVLLLAVCFAPVRKLRFMTMSEELSYYVGANRLVRNIVALLIYIACIGWLGAHILGGGLYLAWMADIDVDLAKVIVALGFGIYCVIGGYMAVVWTDTVQAVLLFVGFIAMAVLALVEVGGFDGLTAGMDAASTSFLGIGKVGAIPALSLATVIAVGVLATPSFRQRIYSGESVGSVRRSFVITGVLYLGFSIIPAIIGMATQALNPGLENSNFAFPYLATEVLPLGFGLLLLVAGLSATMSSASSDAIAGVSTLIRDIYVLFTGRVPAARHVVLYSRLALVATIGLALGFALTSDNVIAYITSMIATVLAGMFVCGMLGRFWPRYNWQGAIATLVTASATSLAVISHDGWSAFWGNPSIPAVLVATLGGVAVSLLTPASRVSEAEALAIIDQERERMEQAPDVTLTPDSASTPS</sequence>
<comment type="similarity">
    <text evidence="2 8">Belongs to the sodium:solute symporter (SSF) (TC 2.A.21) family.</text>
</comment>
<protein>
    <submittedName>
        <fullName evidence="11">Solute:Na+ symporter, SSS family</fullName>
    </submittedName>
</protein>